<feature type="compositionally biased region" description="Basic and acidic residues" evidence="1">
    <location>
        <begin position="1003"/>
        <end position="1021"/>
    </location>
</feature>
<feature type="region of interest" description="Disordered" evidence="1">
    <location>
        <begin position="659"/>
        <end position="688"/>
    </location>
</feature>
<evidence type="ECO:0000313" key="4">
    <source>
        <dbReference type="Proteomes" id="UP000198406"/>
    </source>
</evidence>
<feature type="compositionally biased region" description="Polar residues" evidence="1">
    <location>
        <begin position="895"/>
        <end position="919"/>
    </location>
</feature>
<evidence type="ECO:0000256" key="2">
    <source>
        <dbReference type="SAM" id="SignalP"/>
    </source>
</evidence>
<evidence type="ECO:0000256" key="1">
    <source>
        <dbReference type="SAM" id="MobiDB-lite"/>
    </source>
</evidence>
<keyword evidence="2" id="KW-0732">Signal</keyword>
<dbReference type="Proteomes" id="UP000198406">
    <property type="component" value="Unassembled WGS sequence"/>
</dbReference>
<feature type="region of interest" description="Disordered" evidence="1">
    <location>
        <begin position="1066"/>
        <end position="1236"/>
    </location>
</feature>
<feature type="compositionally biased region" description="Polar residues" evidence="1">
    <location>
        <begin position="1022"/>
        <end position="1037"/>
    </location>
</feature>
<protein>
    <submittedName>
        <fullName evidence="3">Uncharacterized protein</fullName>
    </submittedName>
</protein>
<feature type="compositionally biased region" description="Low complexity" evidence="1">
    <location>
        <begin position="931"/>
        <end position="946"/>
    </location>
</feature>
<feature type="region of interest" description="Disordered" evidence="1">
    <location>
        <begin position="890"/>
        <end position="952"/>
    </location>
</feature>
<feature type="compositionally biased region" description="Basic and acidic residues" evidence="1">
    <location>
        <begin position="246"/>
        <end position="548"/>
    </location>
</feature>
<feature type="compositionally biased region" description="Basic and acidic residues" evidence="1">
    <location>
        <begin position="1187"/>
        <end position="1197"/>
    </location>
</feature>
<feature type="region of interest" description="Disordered" evidence="1">
    <location>
        <begin position="744"/>
        <end position="872"/>
    </location>
</feature>
<feature type="compositionally biased region" description="Polar residues" evidence="1">
    <location>
        <begin position="993"/>
        <end position="1002"/>
    </location>
</feature>
<dbReference type="InParanoid" id="A0A1Z5KHZ4"/>
<name>A0A1Z5KHZ4_FISSO</name>
<keyword evidence="4" id="KW-1185">Reference proteome</keyword>
<reference evidence="3 4" key="1">
    <citation type="journal article" date="2015" name="Plant Cell">
        <title>Oil accumulation by the oleaginous diatom Fistulifera solaris as revealed by the genome and transcriptome.</title>
        <authorList>
            <person name="Tanaka T."/>
            <person name="Maeda Y."/>
            <person name="Veluchamy A."/>
            <person name="Tanaka M."/>
            <person name="Abida H."/>
            <person name="Marechal E."/>
            <person name="Bowler C."/>
            <person name="Muto M."/>
            <person name="Sunaga Y."/>
            <person name="Tanaka M."/>
            <person name="Yoshino T."/>
            <person name="Taniguchi T."/>
            <person name="Fukuda Y."/>
            <person name="Nemoto M."/>
            <person name="Matsumoto M."/>
            <person name="Wong P.S."/>
            <person name="Aburatani S."/>
            <person name="Fujibuchi W."/>
        </authorList>
    </citation>
    <scope>NUCLEOTIDE SEQUENCE [LARGE SCALE GENOMIC DNA]</scope>
    <source>
        <strain evidence="3 4">JPCC DA0580</strain>
    </source>
</reference>
<dbReference type="EMBL" id="BDSP01000230">
    <property type="protein sequence ID" value="GAX25712.1"/>
    <property type="molecule type" value="Genomic_DNA"/>
</dbReference>
<feature type="compositionally biased region" description="Polar residues" evidence="1">
    <location>
        <begin position="822"/>
        <end position="835"/>
    </location>
</feature>
<feature type="compositionally biased region" description="Polar residues" evidence="1">
    <location>
        <begin position="550"/>
        <end position="561"/>
    </location>
</feature>
<comment type="caution">
    <text evidence="3">The sequence shown here is derived from an EMBL/GenBank/DDBJ whole genome shotgun (WGS) entry which is preliminary data.</text>
</comment>
<feature type="region of interest" description="Disordered" evidence="1">
    <location>
        <begin position="243"/>
        <end position="561"/>
    </location>
</feature>
<proteinExistence type="predicted"/>
<accession>A0A1Z5KHZ4</accession>
<evidence type="ECO:0000313" key="3">
    <source>
        <dbReference type="EMBL" id="GAX25712.1"/>
    </source>
</evidence>
<feature type="chain" id="PRO_5013165261" evidence="2">
    <location>
        <begin position="23"/>
        <end position="1288"/>
    </location>
</feature>
<feature type="compositionally biased region" description="Polar residues" evidence="1">
    <location>
        <begin position="776"/>
        <end position="803"/>
    </location>
</feature>
<feature type="compositionally biased region" description="Polar residues" evidence="1">
    <location>
        <begin position="1217"/>
        <end position="1226"/>
    </location>
</feature>
<feature type="region of interest" description="Disordered" evidence="1">
    <location>
        <begin position="966"/>
        <end position="1037"/>
    </location>
</feature>
<organism evidence="3 4">
    <name type="scientific">Fistulifera solaris</name>
    <name type="common">Oleaginous diatom</name>
    <dbReference type="NCBI Taxonomy" id="1519565"/>
    <lineage>
        <taxon>Eukaryota</taxon>
        <taxon>Sar</taxon>
        <taxon>Stramenopiles</taxon>
        <taxon>Ochrophyta</taxon>
        <taxon>Bacillariophyta</taxon>
        <taxon>Bacillariophyceae</taxon>
        <taxon>Bacillariophycidae</taxon>
        <taxon>Naviculales</taxon>
        <taxon>Naviculaceae</taxon>
        <taxon>Fistulifera</taxon>
    </lineage>
</organism>
<feature type="compositionally biased region" description="Basic and acidic residues" evidence="1">
    <location>
        <begin position="659"/>
        <end position="671"/>
    </location>
</feature>
<gene>
    <name evidence="3" type="ORF">FisN_14Lh021</name>
</gene>
<feature type="signal peptide" evidence="2">
    <location>
        <begin position="1"/>
        <end position="22"/>
    </location>
</feature>
<sequence length="1288" mass="140745">MTLPRRIIRLLIIASLVAPSTTFTAPSPQSQRASHRLYDTSLPEMWSSIAATAVSPSETLLTTVSLASVSALVGAANAGLAARERQRQAEMKEKLQSQQVDLGKFQKSVENLNRLAQVLTATGTLSAAYVLLNVVPLIDQSSKIPPASTQVLAEKRAAVRSASQPASTIADLKLPVNQKFDAIVKDSMKSSPDTWIKEKEDKMNALLEKKRDQLLSDSNEVPSTMKTQSVTIADGAVKSISTAEAPKAEVKKEDSKKEEGVKVEAKKDEPKKSEVDVKKEDSKSKEMKSDVKKEEPKSEVKKEEVKVESKKDETTVKKEEGKPEVKKDEVKAEGKKEEPKQDEVKAEVKKDEPKKDEVKAEVKKEEPKKDEVKAEVKKEEPKKDEVKAEVKKEEPKKDEVKNEGKKEPKNDEVKAEVKKEVPKKDEVKAEVKKEVPKKDEVKAEVKKEEVKAEAKVETKKNDPTKDSIKASAPTEDKMMDRLMTKMDEVKTKEPETFISSEKKIDEPALKETQAEKKEELVATKKEEASLEKKEQPVAEKKASSEEQKVISLSSPPSQTVSETVKAPVASVEVRKPAVEAAPADSIGPIFQNAAKSMDAFFTGIGRTTSSITRQVTNLLPRDVAKEFEKVNDKEVGLFTSVAFLATTVGGFVIAATRDDEPDSKKKKEKPINGENRALRNNGKSPSLSDLEIADSQAGIRKETTNAVAGSIRSGKADIKSISKDRPGGSWSTVKSQPIDSRWMSVAPKEMQPDYSSQRKLADYLAGSADDTIGGPKNSTSESTKNRNNYQNKPSDLSASSGTPQAKPANTRWASVAPKERQPNYSSQTGRNSSREAFSAARRGKPKDDSFKKITSQPPFPEIEAFDKKPVEGASSSWVRIFRDAAAMRNGPMNKYSASTGVTEHLSRQSVSEATTSLDQRISPGGDQFRQSNTSSVSSSKTPKVISQGPYPSATNSVISLYWQAETPERHGGSGGSEVRQTAQQPSDVDGRSSRSQVPQTIEQKLRETVSDNSRGSERIQIKQESPVMNMNGRSGNTGVLKATEETVRKTDSGDFGAQLSQTIQEITDQNLKTEGRPNESRTSQTMQESPGMNIRSATSKVPQPAEQELGKANGDGIFQALEARQESPEVDGTSVGFEIPLIDNTSPERTDGVAGSPQIGQETFRPSAAPRPVDAILLPTSVNIGRRVPDKNPKWTEGEVEYSSTNAEKSKAESPQPLASDSQIRPSSPWPYVSGETFTAPPNFGSYVDMVAAVALADFSRKEKYNSSEMLDVIDSDDEFSSPNSSFQ</sequence>
<feature type="compositionally biased region" description="Polar residues" evidence="1">
    <location>
        <begin position="1080"/>
        <end position="1101"/>
    </location>
</feature>